<protein>
    <recommendedName>
        <fullName evidence="5">Transmembrane protein</fullName>
    </recommendedName>
</protein>
<comment type="caution">
    <text evidence="3">The sequence shown here is derived from an EMBL/GenBank/DDBJ whole genome shotgun (WGS) entry which is preliminary data.</text>
</comment>
<feature type="transmembrane region" description="Helical" evidence="2">
    <location>
        <begin position="162"/>
        <end position="181"/>
    </location>
</feature>
<keyword evidence="4" id="KW-1185">Reference proteome</keyword>
<sequence length="409" mass="45657">MRPVLSEVDIHLRPRNPIRDMSRRVRLDRLDIGISSTSGTSTEPSDAGHRFGDDQIIVNLINTLQASTRRDLSSSLWNTSPETTNLHITVIYFIQTLLANGVAVRDSSLFSGIYTNAIELADLTLILKDTWNADPATCSVTGIVTLVSSSKQMDASGFMHQAWLIAYLSITLAASTTYTLMIASRVWVLERRVIKDKSRTSLCPLIMGTILDSGAIYSATLVTLVVLLLLKSWFQHVLLDSIPFIIALVFSIVIFRIELGVTTDGPQSPSANPSADNDHSLKSIIRLSTHHGTSQDSVSFSPSHFWPAQPDRSLPGYLPRPLQERQQQQRKNSKRSLFDFLRGDRPPKQGHYNLRSQLAHPSSYFRTSEEMGVDVELEVEIDEARWQQPKALPNALMLPRSERISVPLS</sequence>
<evidence type="ECO:0000256" key="1">
    <source>
        <dbReference type="SAM" id="MobiDB-lite"/>
    </source>
</evidence>
<evidence type="ECO:0008006" key="5">
    <source>
        <dbReference type="Google" id="ProtNLM"/>
    </source>
</evidence>
<reference evidence="3 4" key="1">
    <citation type="journal article" date="2020" name="ISME J.">
        <title>Uncovering the hidden diversity of litter-decomposition mechanisms in mushroom-forming fungi.</title>
        <authorList>
            <person name="Floudas D."/>
            <person name="Bentzer J."/>
            <person name="Ahren D."/>
            <person name="Johansson T."/>
            <person name="Persson P."/>
            <person name="Tunlid A."/>
        </authorList>
    </citation>
    <scope>NUCLEOTIDE SEQUENCE [LARGE SCALE GENOMIC DNA]</scope>
    <source>
        <strain evidence="3 4">CBS 146.42</strain>
    </source>
</reference>
<dbReference type="Proteomes" id="UP000559027">
    <property type="component" value="Unassembled WGS sequence"/>
</dbReference>
<feature type="transmembrane region" description="Helical" evidence="2">
    <location>
        <begin position="242"/>
        <end position="259"/>
    </location>
</feature>
<organism evidence="3 4">
    <name type="scientific">Leucocoprinus leucothites</name>
    <dbReference type="NCBI Taxonomy" id="201217"/>
    <lineage>
        <taxon>Eukaryota</taxon>
        <taxon>Fungi</taxon>
        <taxon>Dikarya</taxon>
        <taxon>Basidiomycota</taxon>
        <taxon>Agaricomycotina</taxon>
        <taxon>Agaricomycetes</taxon>
        <taxon>Agaricomycetidae</taxon>
        <taxon>Agaricales</taxon>
        <taxon>Agaricineae</taxon>
        <taxon>Agaricaceae</taxon>
        <taxon>Leucocoprinus</taxon>
    </lineage>
</organism>
<evidence type="ECO:0000256" key="2">
    <source>
        <dbReference type="SAM" id="Phobius"/>
    </source>
</evidence>
<dbReference type="OrthoDB" id="10553321at2759"/>
<evidence type="ECO:0000313" key="3">
    <source>
        <dbReference type="EMBL" id="KAF5353945.1"/>
    </source>
</evidence>
<dbReference type="AlphaFoldDB" id="A0A8H5D5H1"/>
<keyword evidence="2" id="KW-1133">Transmembrane helix</keyword>
<dbReference type="EMBL" id="JAACJO010000009">
    <property type="protein sequence ID" value="KAF5353945.1"/>
    <property type="molecule type" value="Genomic_DNA"/>
</dbReference>
<feature type="compositionally biased region" description="Low complexity" evidence="1">
    <location>
        <begin position="319"/>
        <end position="330"/>
    </location>
</feature>
<gene>
    <name evidence="3" type="ORF">D9756_007172</name>
</gene>
<keyword evidence="2" id="KW-0812">Transmembrane</keyword>
<proteinExistence type="predicted"/>
<accession>A0A8H5D5H1</accession>
<feature type="transmembrane region" description="Helical" evidence="2">
    <location>
        <begin position="202"/>
        <end position="230"/>
    </location>
</feature>
<name>A0A8H5D5H1_9AGAR</name>
<feature type="region of interest" description="Disordered" evidence="1">
    <location>
        <begin position="316"/>
        <end position="353"/>
    </location>
</feature>
<evidence type="ECO:0000313" key="4">
    <source>
        <dbReference type="Proteomes" id="UP000559027"/>
    </source>
</evidence>
<keyword evidence="2" id="KW-0472">Membrane</keyword>